<gene>
    <name evidence="2" type="ORF">D0Y53_07645</name>
</gene>
<dbReference type="Proteomes" id="UP000262917">
    <property type="component" value="Unassembled WGS sequence"/>
</dbReference>
<protein>
    <submittedName>
        <fullName evidence="2">Glycosyltransferase</fullName>
    </submittedName>
</protein>
<organism evidence="2 3">
    <name type="scientific">Cognatiluteimonas weifangensis</name>
    <dbReference type="NCBI Taxonomy" id="2303539"/>
    <lineage>
        <taxon>Bacteria</taxon>
        <taxon>Pseudomonadati</taxon>
        <taxon>Pseudomonadota</taxon>
        <taxon>Gammaproteobacteria</taxon>
        <taxon>Lysobacterales</taxon>
        <taxon>Lysobacteraceae</taxon>
        <taxon>Cognatiluteimonas</taxon>
    </lineage>
</organism>
<evidence type="ECO:0000259" key="1">
    <source>
        <dbReference type="Pfam" id="PF00534"/>
    </source>
</evidence>
<evidence type="ECO:0000313" key="3">
    <source>
        <dbReference type="Proteomes" id="UP000262917"/>
    </source>
</evidence>
<dbReference type="SUPFAM" id="SSF53756">
    <property type="entry name" value="UDP-Glycosyltransferase/glycogen phosphorylase"/>
    <property type="match status" value="1"/>
</dbReference>
<evidence type="ECO:0000313" key="2">
    <source>
        <dbReference type="EMBL" id="RFP60560.1"/>
    </source>
</evidence>
<dbReference type="GO" id="GO:0016757">
    <property type="term" value="F:glycosyltransferase activity"/>
    <property type="evidence" value="ECO:0007669"/>
    <property type="project" value="InterPro"/>
</dbReference>
<dbReference type="RefSeq" id="WP_117202619.1">
    <property type="nucleotide sequence ID" value="NZ_JBHTBK010000018.1"/>
</dbReference>
<dbReference type="CDD" id="cd03801">
    <property type="entry name" value="GT4_PimA-like"/>
    <property type="match status" value="1"/>
</dbReference>
<accession>A0A372DLW4</accession>
<dbReference type="OrthoDB" id="9802525at2"/>
<dbReference type="Gene3D" id="3.40.50.2000">
    <property type="entry name" value="Glycogen Phosphorylase B"/>
    <property type="match status" value="2"/>
</dbReference>
<name>A0A372DLW4_9GAMM</name>
<dbReference type="PANTHER" id="PTHR12526:SF635">
    <property type="entry name" value="GLYCOSYL TRANSFERASE GROUP 1"/>
    <property type="match status" value="1"/>
</dbReference>
<dbReference type="EMBL" id="QVPD01000006">
    <property type="protein sequence ID" value="RFP60560.1"/>
    <property type="molecule type" value="Genomic_DNA"/>
</dbReference>
<sequence>MNILITSVQVPFVRGGGEILAQGLLAAIKRQGHRADILTAPFRFSPASAIEESADWWGRINLASFCAGNVDKVIHLKFPCFYAQHPDSVLWLLHQHRAYYELWDEKGASGKDKAVRKRVIQQDTDALLRIPRRFTIAKRVSARLQQYNGVSSAPIYHPPFSAEQFRCEESLPFIFSPSRLEPLKRQMLLVEAMAKTRSPMVALIAGEGGAAAALNRRISELGIESKVRLLGYVCDREMRSYYAKARAIFFGPYDEDYGYVTLESMLASKPVITCTDSGGPLEFVVHGETGQVVEPVADVIAQAIDRYGRSEALATAHGQAGRAAYDDMDISWDPVVERLLK</sequence>
<feature type="domain" description="Glycosyl transferase family 1" evidence="1">
    <location>
        <begin position="168"/>
        <end position="322"/>
    </location>
</feature>
<keyword evidence="2" id="KW-0808">Transferase</keyword>
<dbReference type="InterPro" id="IPR001296">
    <property type="entry name" value="Glyco_trans_1"/>
</dbReference>
<reference evidence="2 3" key="1">
    <citation type="submission" date="2018-08" db="EMBL/GenBank/DDBJ databases">
        <title>Lysobacter weifangensis sp. nov., a new member of the family 'Xanthomonadaceae', isolated from soil in a farmland.</title>
        <authorList>
            <person name="Zhao H."/>
        </authorList>
    </citation>
    <scope>NUCLEOTIDE SEQUENCE [LARGE SCALE GENOMIC DNA]</scope>
    <source>
        <strain evidence="2 3">WF-2</strain>
    </source>
</reference>
<proteinExistence type="predicted"/>
<dbReference type="AlphaFoldDB" id="A0A372DLW4"/>
<dbReference type="Pfam" id="PF00534">
    <property type="entry name" value="Glycos_transf_1"/>
    <property type="match status" value="1"/>
</dbReference>
<keyword evidence="3" id="KW-1185">Reference proteome</keyword>
<comment type="caution">
    <text evidence="2">The sequence shown here is derived from an EMBL/GenBank/DDBJ whole genome shotgun (WGS) entry which is preliminary data.</text>
</comment>
<dbReference type="GO" id="GO:1901135">
    <property type="term" value="P:carbohydrate derivative metabolic process"/>
    <property type="evidence" value="ECO:0007669"/>
    <property type="project" value="UniProtKB-ARBA"/>
</dbReference>
<dbReference type="PANTHER" id="PTHR12526">
    <property type="entry name" value="GLYCOSYLTRANSFERASE"/>
    <property type="match status" value="1"/>
</dbReference>